<dbReference type="GO" id="GO:0005509">
    <property type="term" value="F:calcium ion binding"/>
    <property type="evidence" value="ECO:0007669"/>
    <property type="project" value="TreeGrafter"/>
</dbReference>
<dbReference type="PANTHER" id="PTHR10907">
    <property type="entry name" value="REGUCALCIN"/>
    <property type="match status" value="1"/>
</dbReference>
<dbReference type="SUPFAM" id="SSF63829">
    <property type="entry name" value="Calcium-dependent phosphotriesterase"/>
    <property type="match status" value="1"/>
</dbReference>
<dbReference type="EMBL" id="BMFY01000002">
    <property type="protein sequence ID" value="GGA05994.1"/>
    <property type="molecule type" value="Genomic_DNA"/>
</dbReference>
<dbReference type="InterPro" id="IPR011042">
    <property type="entry name" value="6-blade_b-propeller_TolB-like"/>
</dbReference>
<comment type="caution">
    <text evidence="5">The sequence shown here is derived from an EMBL/GenBank/DDBJ whole genome shotgun (WGS) entry which is preliminary data.</text>
</comment>
<dbReference type="InterPro" id="IPR005511">
    <property type="entry name" value="SMP-30"/>
</dbReference>
<reference evidence="5" key="1">
    <citation type="journal article" date="2014" name="Int. J. Syst. Evol. Microbiol.">
        <title>Complete genome sequence of Corynebacterium casei LMG S-19264T (=DSM 44701T), isolated from a smear-ripened cheese.</title>
        <authorList>
            <consortium name="US DOE Joint Genome Institute (JGI-PGF)"/>
            <person name="Walter F."/>
            <person name="Albersmeier A."/>
            <person name="Kalinowski J."/>
            <person name="Ruckert C."/>
        </authorList>
    </citation>
    <scope>NUCLEOTIDE SEQUENCE</scope>
    <source>
        <strain evidence="5">CGMCC 1.12785</strain>
    </source>
</reference>
<feature type="binding site" evidence="3">
    <location>
        <position position="20"/>
    </location>
    <ligand>
        <name>a divalent metal cation</name>
        <dbReference type="ChEBI" id="CHEBI:60240"/>
    </ligand>
</feature>
<dbReference type="Proteomes" id="UP000616114">
    <property type="component" value="Unassembled WGS sequence"/>
</dbReference>
<dbReference type="GO" id="GO:0004341">
    <property type="term" value="F:gluconolactonase activity"/>
    <property type="evidence" value="ECO:0007669"/>
    <property type="project" value="TreeGrafter"/>
</dbReference>
<feature type="domain" description="SMP-30/Gluconolactonase/LRE-like region" evidence="4">
    <location>
        <begin position="18"/>
        <end position="256"/>
    </location>
</feature>
<dbReference type="RefSeq" id="WP_188549449.1">
    <property type="nucleotide sequence ID" value="NZ_BMFY01000002.1"/>
</dbReference>
<feature type="active site" description="Proton donor/acceptor" evidence="2">
    <location>
        <position position="198"/>
    </location>
</feature>
<evidence type="ECO:0000256" key="2">
    <source>
        <dbReference type="PIRSR" id="PIRSR605511-1"/>
    </source>
</evidence>
<proteinExistence type="inferred from homology"/>
<feature type="binding site" evidence="3">
    <location>
        <position position="104"/>
    </location>
    <ligand>
        <name>substrate</name>
    </ligand>
</feature>
<keyword evidence="3" id="KW-0479">Metal-binding</keyword>
<reference evidence="5" key="2">
    <citation type="submission" date="2020-09" db="EMBL/GenBank/DDBJ databases">
        <authorList>
            <person name="Sun Q."/>
            <person name="Zhou Y."/>
        </authorList>
    </citation>
    <scope>NUCLEOTIDE SEQUENCE</scope>
    <source>
        <strain evidence="5">CGMCC 1.12785</strain>
    </source>
</reference>
<keyword evidence="3" id="KW-0862">Zinc</keyword>
<feature type="binding site" evidence="3">
    <location>
        <position position="102"/>
    </location>
    <ligand>
        <name>substrate</name>
    </ligand>
</feature>
<accession>A0A8J2XJB9</accession>
<comment type="similarity">
    <text evidence="1">Belongs to the SMP-30/CGR1 family.</text>
</comment>
<keyword evidence="6" id="KW-1185">Reference proteome</keyword>
<protein>
    <submittedName>
        <fullName evidence="5">Calcium-binding protein</fullName>
    </submittedName>
</protein>
<evidence type="ECO:0000259" key="4">
    <source>
        <dbReference type="Pfam" id="PF08450"/>
    </source>
</evidence>
<dbReference type="GO" id="GO:0019853">
    <property type="term" value="P:L-ascorbic acid biosynthetic process"/>
    <property type="evidence" value="ECO:0007669"/>
    <property type="project" value="TreeGrafter"/>
</dbReference>
<evidence type="ECO:0000256" key="1">
    <source>
        <dbReference type="ARBA" id="ARBA00008853"/>
    </source>
</evidence>
<evidence type="ECO:0000256" key="3">
    <source>
        <dbReference type="PIRSR" id="PIRSR605511-2"/>
    </source>
</evidence>
<evidence type="ECO:0000313" key="6">
    <source>
        <dbReference type="Proteomes" id="UP000616114"/>
    </source>
</evidence>
<dbReference type="InterPro" id="IPR013658">
    <property type="entry name" value="SGL"/>
</dbReference>
<feature type="binding site" evidence="3">
    <location>
        <position position="150"/>
    </location>
    <ligand>
        <name>a divalent metal cation</name>
        <dbReference type="ChEBI" id="CHEBI:60240"/>
    </ligand>
</feature>
<feature type="binding site" evidence="3">
    <location>
        <position position="122"/>
    </location>
    <ligand>
        <name>substrate</name>
    </ligand>
</feature>
<organism evidence="5 6">
    <name type="scientific">Sediminivirga luteola</name>
    <dbReference type="NCBI Taxonomy" id="1774748"/>
    <lineage>
        <taxon>Bacteria</taxon>
        <taxon>Bacillati</taxon>
        <taxon>Actinomycetota</taxon>
        <taxon>Actinomycetes</taxon>
        <taxon>Micrococcales</taxon>
        <taxon>Brevibacteriaceae</taxon>
        <taxon>Sediminivirga</taxon>
    </lineage>
</organism>
<sequence>MSAVCTPWRPLSDERLELGEGARWIDGRFVFVDLLAGVVFGSDGESGQAPAVVHRSDVPVGAVAQAAGGWIAAAGEGIVRIGADGAESWLARPAAGRATAMRMNDAVADPDGRFWAGAMPYDGTEGAGFLVRADRDGSVHRVLDGLTIPNGPAFSPDGGTMYLADTPAGRIFTAAVTPGAGALGELREFARLTEGGPDGMTVDGEGCLWVAVWGASCLHRYGPDGVLRERIPVPATQPTSIAISPAPPYRILVTTAAHGLDAPERHDGRVLVAGTTVPGVPAASYSG</sequence>
<gene>
    <name evidence="5" type="ORF">GCM10011333_06130</name>
</gene>
<dbReference type="PANTHER" id="PTHR10907:SF47">
    <property type="entry name" value="REGUCALCIN"/>
    <property type="match status" value="1"/>
</dbReference>
<dbReference type="Pfam" id="PF08450">
    <property type="entry name" value="SGL"/>
    <property type="match status" value="1"/>
</dbReference>
<dbReference type="AlphaFoldDB" id="A0A8J2XJB9"/>
<feature type="binding site" evidence="3">
    <location>
        <position position="198"/>
    </location>
    <ligand>
        <name>a divalent metal cation</name>
        <dbReference type="ChEBI" id="CHEBI:60240"/>
    </ligand>
</feature>
<evidence type="ECO:0000313" key="5">
    <source>
        <dbReference type="EMBL" id="GGA05994.1"/>
    </source>
</evidence>
<dbReference type="Gene3D" id="2.120.10.30">
    <property type="entry name" value="TolB, C-terminal domain"/>
    <property type="match status" value="1"/>
</dbReference>
<comment type="cofactor">
    <cofactor evidence="3">
        <name>Zn(2+)</name>
        <dbReference type="ChEBI" id="CHEBI:29105"/>
    </cofactor>
    <text evidence="3">Binds 1 divalent metal cation per subunit.</text>
</comment>
<name>A0A8J2XJB9_9MICO</name>
<dbReference type="PRINTS" id="PR01790">
    <property type="entry name" value="SMP30FAMILY"/>
</dbReference>